<reference evidence="2" key="1">
    <citation type="journal article" date="2020" name="bioRxiv">
        <title>Historical genomics reveals the evolutionary mechanisms behind multiple outbreaks of the host-specific coffee wilt pathogen Fusarium xylarioides.</title>
        <authorList>
            <person name="Peck D."/>
            <person name="Nowell R.W."/>
            <person name="Flood J."/>
            <person name="Ryan M.J."/>
            <person name="Barraclough T.G."/>
        </authorList>
    </citation>
    <scope>NUCLEOTIDE SEQUENCE</scope>
    <source>
        <strain evidence="2">IMI 127659i</strain>
    </source>
</reference>
<reference evidence="2" key="2">
    <citation type="submission" date="2020-10" db="EMBL/GenBank/DDBJ databases">
        <authorList>
            <person name="Peck L.D."/>
            <person name="Nowell R.W."/>
            <person name="Flood J."/>
            <person name="Ryan M.J."/>
            <person name="Barraclough T.G."/>
        </authorList>
    </citation>
    <scope>NUCLEOTIDE SEQUENCE</scope>
    <source>
        <strain evidence="2">IMI 127659i</strain>
    </source>
</reference>
<organism evidence="2 3">
    <name type="scientific">Fusarium xylarioides</name>
    <dbReference type="NCBI Taxonomy" id="221167"/>
    <lineage>
        <taxon>Eukaryota</taxon>
        <taxon>Fungi</taxon>
        <taxon>Dikarya</taxon>
        <taxon>Ascomycota</taxon>
        <taxon>Pezizomycotina</taxon>
        <taxon>Sordariomycetes</taxon>
        <taxon>Hypocreomycetidae</taxon>
        <taxon>Hypocreales</taxon>
        <taxon>Nectriaceae</taxon>
        <taxon>Fusarium</taxon>
        <taxon>Fusarium fujikuroi species complex</taxon>
    </lineage>
</organism>
<proteinExistence type="predicted"/>
<dbReference type="AlphaFoldDB" id="A0A9P7HUU7"/>
<keyword evidence="3" id="KW-1185">Reference proteome</keyword>
<sequence length="70" mass="7819">MTRSVIGHGKPIKSPNKILSNTSRAKAHFSTQYDILAIYATHSAKLEMANNDDKEKTRKGPKNKSGHLRE</sequence>
<feature type="compositionally biased region" description="Basic residues" evidence="1">
    <location>
        <begin position="59"/>
        <end position="70"/>
    </location>
</feature>
<protein>
    <submittedName>
        <fullName evidence="2">Uncharacterized protein</fullName>
    </submittedName>
</protein>
<evidence type="ECO:0000313" key="2">
    <source>
        <dbReference type="EMBL" id="KAG5762558.1"/>
    </source>
</evidence>
<evidence type="ECO:0000313" key="3">
    <source>
        <dbReference type="Proteomes" id="UP000750502"/>
    </source>
</evidence>
<accession>A0A9P7HUU7</accession>
<evidence type="ECO:0000256" key="1">
    <source>
        <dbReference type="SAM" id="MobiDB-lite"/>
    </source>
</evidence>
<dbReference type="EMBL" id="JADFTT010000366">
    <property type="protein sequence ID" value="KAG5762558.1"/>
    <property type="molecule type" value="Genomic_DNA"/>
</dbReference>
<feature type="region of interest" description="Disordered" evidence="1">
    <location>
        <begin position="47"/>
        <end position="70"/>
    </location>
</feature>
<name>A0A9P7HUU7_9HYPO</name>
<comment type="caution">
    <text evidence="2">The sequence shown here is derived from an EMBL/GenBank/DDBJ whole genome shotgun (WGS) entry which is preliminary data.</text>
</comment>
<dbReference type="Proteomes" id="UP000750502">
    <property type="component" value="Unassembled WGS sequence"/>
</dbReference>
<gene>
    <name evidence="2" type="ORF">H9Q72_009340</name>
</gene>